<comment type="similarity">
    <text evidence="1">Belongs to the choline/ethanolamine kinase family.</text>
</comment>
<reference evidence="4" key="2">
    <citation type="submission" date="2020-02" db="EMBL/GenBank/DDBJ databases">
        <authorList>
            <person name="Gilchrist C.L.M."/>
            <person name="Chooi Y.-H."/>
        </authorList>
    </citation>
    <scope>NUCLEOTIDE SEQUENCE</scope>
    <source>
        <strain evidence="4">MST-FP2251</strain>
    </source>
</reference>
<feature type="region of interest" description="Disordered" evidence="2">
    <location>
        <begin position="1"/>
        <end position="89"/>
    </location>
</feature>
<dbReference type="EMBL" id="VCAU01000086">
    <property type="protein sequence ID" value="KAF9885927.1"/>
    <property type="molecule type" value="Genomic_DNA"/>
</dbReference>
<dbReference type="Pfam" id="PF01633">
    <property type="entry name" value="Choline_kinase"/>
    <property type="match status" value="1"/>
</dbReference>
<dbReference type="PANTHER" id="PTHR22603:SF93">
    <property type="entry name" value="RE24176P"/>
    <property type="match status" value="1"/>
</dbReference>
<dbReference type="AlphaFoldDB" id="A0AAD4GQX0"/>
<dbReference type="GO" id="GO:0005737">
    <property type="term" value="C:cytoplasm"/>
    <property type="evidence" value="ECO:0007669"/>
    <property type="project" value="TreeGrafter"/>
</dbReference>
<name>A0AAD4GQX0_ASPNN</name>
<organism evidence="4 5">
    <name type="scientific">Aspergillus nanangensis</name>
    <dbReference type="NCBI Taxonomy" id="2582783"/>
    <lineage>
        <taxon>Eukaryota</taxon>
        <taxon>Fungi</taxon>
        <taxon>Dikarya</taxon>
        <taxon>Ascomycota</taxon>
        <taxon>Pezizomycotina</taxon>
        <taxon>Eurotiomycetes</taxon>
        <taxon>Eurotiomycetidae</taxon>
        <taxon>Eurotiales</taxon>
        <taxon>Aspergillaceae</taxon>
        <taxon>Aspergillus</taxon>
        <taxon>Aspergillus subgen. Circumdati</taxon>
    </lineage>
</organism>
<evidence type="ECO:0000256" key="2">
    <source>
        <dbReference type="SAM" id="MobiDB-lite"/>
    </source>
</evidence>
<accession>A0AAD4GQX0</accession>
<proteinExistence type="inferred from homology"/>
<reference evidence="4" key="1">
    <citation type="journal article" date="2019" name="Beilstein J. Org. Chem.">
        <title>Nanangenines: drimane sesquiterpenoids as the dominant metabolite cohort of a novel Australian fungus, Aspergillus nanangensis.</title>
        <authorList>
            <person name="Lacey H.J."/>
            <person name="Gilchrist C.L.M."/>
            <person name="Crombie A."/>
            <person name="Kalaitzis J.A."/>
            <person name="Vuong D."/>
            <person name="Rutledge P.J."/>
            <person name="Turner P."/>
            <person name="Pitt J.I."/>
            <person name="Lacey E."/>
            <person name="Chooi Y.H."/>
            <person name="Piggott A.M."/>
        </authorList>
    </citation>
    <scope>NUCLEOTIDE SEQUENCE</scope>
    <source>
        <strain evidence="4">MST-FP2251</strain>
    </source>
</reference>
<feature type="region of interest" description="Disordered" evidence="2">
    <location>
        <begin position="186"/>
        <end position="222"/>
    </location>
</feature>
<evidence type="ECO:0000259" key="3">
    <source>
        <dbReference type="Pfam" id="PF04428"/>
    </source>
</evidence>
<feature type="compositionally biased region" description="Polar residues" evidence="2">
    <location>
        <begin position="24"/>
        <end position="45"/>
    </location>
</feature>
<dbReference type="PANTHER" id="PTHR22603">
    <property type="entry name" value="CHOLINE/ETHANOALAMINE KINASE"/>
    <property type="match status" value="1"/>
</dbReference>
<dbReference type="Pfam" id="PF04428">
    <property type="entry name" value="Choline_kin_N"/>
    <property type="match status" value="1"/>
</dbReference>
<evidence type="ECO:0000313" key="5">
    <source>
        <dbReference type="Proteomes" id="UP001194746"/>
    </source>
</evidence>
<dbReference type="GO" id="GO:0006646">
    <property type="term" value="P:phosphatidylethanolamine biosynthetic process"/>
    <property type="evidence" value="ECO:0007669"/>
    <property type="project" value="TreeGrafter"/>
</dbReference>
<dbReference type="SUPFAM" id="SSF56112">
    <property type="entry name" value="Protein kinase-like (PK-like)"/>
    <property type="match status" value="1"/>
</dbReference>
<evidence type="ECO:0000313" key="4">
    <source>
        <dbReference type="EMBL" id="KAF9885927.1"/>
    </source>
</evidence>
<sequence>MPSFTDKNGDSGPEFEGLEPIRGTNLNTTACQKARNANGNGSSTFPPEGVPPKQHRASMSKKLSARPSFYPHPSLSSQTSSVITEPVTRVEKDKSMKTLEDDPQNVLFHQVYQWLQHERSKHIPANGRLYGQMDGAGSDGDDDDEDLALDGVSLDRTTAHGADGACALDKLENILLQYATSRNGSHYPIRRQNTRRRTQVKGLRRGSASESDCPDVESAPPSVDAVLDNSKTLAYINGDVEGEDSESTSNAKRAKDREAWTIFKTEIVRLTHTLSLKGWRKFPMDLAGEIGVVRLSGAMTNAIYVVTPPHNIPAPKSDDGSYTLVPRKPPPKLLLRIYGPQVDHLIDRENELQILGRLGRKNIGPRVLGTFINGRFEEFFEARPLTAKDLRDPGTMKQIAKRMRELHEGIELLEEEREGGPIVFKNWEKWVDRCEQVTNWLDKEIQSKHNETKATSEPWRRRGFVCGVPWPTFRKAVENYLKWLVATYGGMPEIKRQLVFAHNDTQYGNLLRMEPSSKSPLLRPENEHKQLVVIDFEYASANTPGFEFANHFTEWCYNYHALEVPWACNNKRYPTPEEQHRFISAYLTHRSHGAGRASPSITPLMHATSSNMTSVTPLDLNAGADIDSQKLAELEKSHESTLDVEIRSLMKQTRIWRVICSAQWAAWGIVQAKVPGMEEALTADHNDSHAKATTIDGGNSTGASAANAELIESEDDEFDYLAYAQDRAMFFWADLLSMNLIREDELPAAMVEHLKARLIDY</sequence>
<feature type="compositionally biased region" description="Basic residues" evidence="2">
    <location>
        <begin position="188"/>
        <end position="204"/>
    </location>
</feature>
<dbReference type="Gene3D" id="3.90.1200.10">
    <property type="match status" value="1"/>
</dbReference>
<dbReference type="InterPro" id="IPR011009">
    <property type="entry name" value="Kinase-like_dom_sf"/>
</dbReference>
<dbReference type="Proteomes" id="UP001194746">
    <property type="component" value="Unassembled WGS sequence"/>
</dbReference>
<keyword evidence="5" id="KW-1185">Reference proteome</keyword>
<dbReference type="InterPro" id="IPR007521">
    <property type="entry name" value="Choline_kin_N"/>
</dbReference>
<evidence type="ECO:0000256" key="1">
    <source>
        <dbReference type="ARBA" id="ARBA00038211"/>
    </source>
</evidence>
<comment type="caution">
    <text evidence="4">The sequence shown here is derived from an EMBL/GenBank/DDBJ whole genome shotgun (WGS) entry which is preliminary data.</text>
</comment>
<feature type="compositionally biased region" description="Polar residues" evidence="2">
    <location>
        <begin position="74"/>
        <end position="83"/>
    </location>
</feature>
<protein>
    <recommendedName>
        <fullName evidence="3">Choline kinase N-terminal domain-containing protein</fullName>
    </recommendedName>
</protein>
<gene>
    <name evidence="4" type="ORF">FE257_012217</name>
</gene>
<dbReference type="CDD" id="cd05157">
    <property type="entry name" value="ETNK_euk"/>
    <property type="match status" value="1"/>
</dbReference>
<dbReference type="GO" id="GO:0004305">
    <property type="term" value="F:ethanolamine kinase activity"/>
    <property type="evidence" value="ECO:0007669"/>
    <property type="project" value="TreeGrafter"/>
</dbReference>
<dbReference type="GO" id="GO:0004103">
    <property type="term" value="F:choline kinase activity"/>
    <property type="evidence" value="ECO:0007669"/>
    <property type="project" value="TreeGrafter"/>
</dbReference>
<feature type="domain" description="Choline kinase N-terminal" evidence="3">
    <location>
        <begin position="217"/>
        <end position="285"/>
    </location>
</feature>